<comment type="caution">
    <text evidence="2">The sequence shown here is derived from an EMBL/GenBank/DDBJ whole genome shotgun (WGS) entry which is preliminary data.</text>
</comment>
<sequence>MIKKSIALCMLSLALSCQSSLAASVENQSQTSSITIKSNIKSEDSLKSEFVEVIPGAFKRVGMGNSKTPRKLSAEEIELLKAQSQKRAKQRLLELQKSDMKVEYQIFDPLYNDRDEKALKQITRYNTLETNKQGYGYGSRDNPLRIVSPYMRKNGHGEIKLTNPVNIPSYRTRADKNKASDKEFKAFLEKNKGKSYDLYTARTKEEIKESIEAFFKPIELIEYPINNPKDYKLVATIPGFPKQIPSFAKNIHLHSNPPFLQGGSYVQLAFGGTPDQLKPYIEEARIDSKVVISKSDLSNVYVKNYVDSKMEYADTLKTLLPTSIVIVKNTTVPMGKYVQNLVDNPIEKSVDEIYELDNQVLAEFSKIKIDGESSDAKYKRYIETRKRVEAERDILKPKQMDTVGLDKKEYPIYTESENRKLQKQYLHRLSFNEDSVEIPDDYVIYLFDFGGNWNHPYALGAAVSPDKNYIIYFCQRG</sequence>
<evidence type="ECO:0008006" key="4">
    <source>
        <dbReference type="Google" id="ProtNLM"/>
    </source>
</evidence>
<feature type="chain" id="PRO_5007459243" description="Lipoprotein" evidence="1">
    <location>
        <begin position="23"/>
        <end position="477"/>
    </location>
</feature>
<accession>A0A133S4Y7</accession>
<dbReference type="RefSeq" id="WP_060807530.1">
    <property type="nucleotide sequence ID" value="NZ_KQ958071.1"/>
</dbReference>
<keyword evidence="1" id="KW-0732">Signal</keyword>
<evidence type="ECO:0000313" key="3">
    <source>
        <dbReference type="Proteomes" id="UP000070226"/>
    </source>
</evidence>
<evidence type="ECO:0000256" key="1">
    <source>
        <dbReference type="SAM" id="SignalP"/>
    </source>
</evidence>
<dbReference type="PATRIC" id="fig|39777.7.peg.963"/>
<proteinExistence type="predicted"/>
<dbReference type="PROSITE" id="PS51257">
    <property type="entry name" value="PROKAR_LIPOPROTEIN"/>
    <property type="match status" value="1"/>
</dbReference>
<dbReference type="EMBL" id="LRQT01000024">
    <property type="protein sequence ID" value="KXA64508.1"/>
    <property type="molecule type" value="Genomic_DNA"/>
</dbReference>
<name>A0A133S4Y7_9FIRM</name>
<gene>
    <name evidence="2" type="ORF">HMPREF3233_00990</name>
</gene>
<organism evidence="2">
    <name type="scientific">Veillonella atypica</name>
    <dbReference type="NCBI Taxonomy" id="39777"/>
    <lineage>
        <taxon>Bacteria</taxon>
        <taxon>Bacillati</taxon>
        <taxon>Bacillota</taxon>
        <taxon>Negativicutes</taxon>
        <taxon>Veillonellales</taxon>
        <taxon>Veillonellaceae</taxon>
        <taxon>Veillonella</taxon>
    </lineage>
</organism>
<evidence type="ECO:0000313" key="2">
    <source>
        <dbReference type="EMBL" id="KXA64508.1"/>
    </source>
</evidence>
<feature type="signal peptide" evidence="1">
    <location>
        <begin position="1"/>
        <end position="22"/>
    </location>
</feature>
<protein>
    <recommendedName>
        <fullName evidence="4">Lipoprotein</fullName>
    </recommendedName>
</protein>
<dbReference type="Proteomes" id="UP000070226">
    <property type="component" value="Unassembled WGS sequence"/>
</dbReference>
<dbReference type="AlphaFoldDB" id="A0A133S4Y7"/>
<reference evidence="2 3" key="1">
    <citation type="submission" date="2016-01" db="EMBL/GenBank/DDBJ databases">
        <authorList>
            <person name="Oliw E.H."/>
        </authorList>
    </citation>
    <scope>NUCLEOTIDE SEQUENCE [LARGE SCALE GENOMIC DNA]</scope>
    <source>
        <strain evidence="2 3">CMW7756B</strain>
    </source>
</reference>